<name>A0ABQ6M8K5_9STRA</name>
<organism evidence="1 2">
    <name type="scientific">Tetraparma gracilis</name>
    <dbReference type="NCBI Taxonomy" id="2962635"/>
    <lineage>
        <taxon>Eukaryota</taxon>
        <taxon>Sar</taxon>
        <taxon>Stramenopiles</taxon>
        <taxon>Ochrophyta</taxon>
        <taxon>Bolidophyceae</taxon>
        <taxon>Parmales</taxon>
        <taxon>Triparmaceae</taxon>
        <taxon>Tetraparma</taxon>
    </lineage>
</organism>
<evidence type="ECO:0008006" key="3">
    <source>
        <dbReference type="Google" id="ProtNLM"/>
    </source>
</evidence>
<protein>
    <recommendedName>
        <fullName evidence="3">RAP domain-containing protein</fullName>
    </recommendedName>
</protein>
<evidence type="ECO:0000313" key="1">
    <source>
        <dbReference type="EMBL" id="GMI21680.1"/>
    </source>
</evidence>
<keyword evidence="2" id="KW-1185">Reference proteome</keyword>
<dbReference type="EMBL" id="BRYB01003846">
    <property type="protein sequence ID" value="GMI21680.1"/>
    <property type="molecule type" value="Genomic_DNA"/>
</dbReference>
<comment type="caution">
    <text evidence="1">The sequence shown here is derived from an EMBL/GenBank/DDBJ whole genome shotgun (WGS) entry which is preliminary data.</text>
</comment>
<proteinExistence type="predicted"/>
<gene>
    <name evidence="1" type="ORF">TeGR_g2382</name>
</gene>
<sequence length="521" mass="56413">MALSSLASAHPRILKRAKRDPKFSVMVDAATASVLSVLSPPPPSPRILDSALHAHIDTFTLTAIVSSLATIGGYRSQAVSILTALQTDRSEWFLSKAADARHLHLCHSIATLKFSVPPPSPPSPFLSELCERMLLSLDNGEFHDGEFHHHHHDDDGWIGHDAGLAHPASVAKAMWIAQEAAIASPPLHPASSFADLARAVDEQAPLVLSGPPSKAAVVLSALGNLQFPSPRTVLAFDSFFAGEQTKQQDFYSSPAASTAAAVAFAQLGACPSTFTSELLAYEFRPAVNERALLSDITWALALLLPLDAGPHPVFLSLWDRVVEVASRTKADKYTTAEFARLYQTQTLLHAAGFPLPPLPHILNSHMLRRLVPNDKHKSHQGSRSWVPVAVLAELAKLLPSLGYRVSTPEFHDPKEKEQSKQRQRSKLQVAATKMFPFDPAGFLAPDLVDEEAGLAVVFTEEGVAGPWRSAGLAAAKRKALQAAGLQVLQVPVAEYERLGEEKPGNAQEMKIDMLRAQLDRD</sequence>
<accession>A0ABQ6M8K5</accession>
<reference evidence="1 2" key="1">
    <citation type="journal article" date="2023" name="Commun. Biol.">
        <title>Genome analysis of Parmales, the sister group of diatoms, reveals the evolutionary specialization of diatoms from phago-mixotrophs to photoautotrophs.</title>
        <authorList>
            <person name="Ban H."/>
            <person name="Sato S."/>
            <person name="Yoshikawa S."/>
            <person name="Yamada K."/>
            <person name="Nakamura Y."/>
            <person name="Ichinomiya M."/>
            <person name="Sato N."/>
            <person name="Blanc-Mathieu R."/>
            <person name="Endo H."/>
            <person name="Kuwata A."/>
            <person name="Ogata H."/>
        </authorList>
    </citation>
    <scope>NUCLEOTIDE SEQUENCE [LARGE SCALE GENOMIC DNA]</scope>
</reference>
<dbReference type="Proteomes" id="UP001165060">
    <property type="component" value="Unassembled WGS sequence"/>
</dbReference>
<evidence type="ECO:0000313" key="2">
    <source>
        <dbReference type="Proteomes" id="UP001165060"/>
    </source>
</evidence>